<evidence type="ECO:0000313" key="3">
    <source>
        <dbReference type="Proteomes" id="UP000837857"/>
    </source>
</evidence>
<evidence type="ECO:0000256" key="1">
    <source>
        <dbReference type="SAM" id="MobiDB-lite"/>
    </source>
</evidence>
<dbReference type="EMBL" id="OW152813">
    <property type="protein sequence ID" value="CAH2035870.1"/>
    <property type="molecule type" value="Genomic_DNA"/>
</dbReference>
<feature type="non-terminal residue" evidence="2">
    <location>
        <position position="161"/>
    </location>
</feature>
<feature type="region of interest" description="Disordered" evidence="1">
    <location>
        <begin position="34"/>
        <end position="112"/>
    </location>
</feature>
<reference evidence="2" key="1">
    <citation type="submission" date="2022-03" db="EMBL/GenBank/DDBJ databases">
        <authorList>
            <person name="Martin H S."/>
        </authorList>
    </citation>
    <scope>NUCLEOTIDE SEQUENCE</scope>
</reference>
<proteinExistence type="predicted"/>
<protein>
    <submittedName>
        <fullName evidence="2">Uncharacterized protein</fullName>
    </submittedName>
</protein>
<dbReference type="Proteomes" id="UP000837857">
    <property type="component" value="Chromosome 1"/>
</dbReference>
<name>A0ABN8HLH8_9NEOP</name>
<accession>A0ABN8HLH8</accession>
<feature type="compositionally biased region" description="Low complexity" evidence="1">
    <location>
        <begin position="55"/>
        <end position="74"/>
    </location>
</feature>
<feature type="compositionally biased region" description="Basic and acidic residues" evidence="1">
    <location>
        <begin position="92"/>
        <end position="106"/>
    </location>
</feature>
<gene>
    <name evidence="2" type="ORF">IPOD504_LOCUS735</name>
</gene>
<organism evidence="2 3">
    <name type="scientific">Iphiclides podalirius</name>
    <name type="common">scarce swallowtail</name>
    <dbReference type="NCBI Taxonomy" id="110791"/>
    <lineage>
        <taxon>Eukaryota</taxon>
        <taxon>Metazoa</taxon>
        <taxon>Ecdysozoa</taxon>
        <taxon>Arthropoda</taxon>
        <taxon>Hexapoda</taxon>
        <taxon>Insecta</taxon>
        <taxon>Pterygota</taxon>
        <taxon>Neoptera</taxon>
        <taxon>Endopterygota</taxon>
        <taxon>Lepidoptera</taxon>
        <taxon>Glossata</taxon>
        <taxon>Ditrysia</taxon>
        <taxon>Papilionoidea</taxon>
        <taxon>Papilionidae</taxon>
        <taxon>Papilioninae</taxon>
        <taxon>Iphiclides</taxon>
    </lineage>
</organism>
<evidence type="ECO:0000313" key="2">
    <source>
        <dbReference type="EMBL" id="CAH2035870.1"/>
    </source>
</evidence>
<keyword evidence="3" id="KW-1185">Reference proteome</keyword>
<sequence length="161" mass="17110">MKFCIETPRSVHSLLPTESCTGVVNLSKRCVPFAGGPQSIPRGREPPWGNTSLRGGSAASSGDGAPGSAVASASGRGGASTVLRHAFYRAAPHHDASPTPPRDPRTLPHRRPHARRILAFRSPSGAETIRTKSLGLRRRSHTPRVAAASHWTQLAWSPSES</sequence>